<dbReference type="Gene3D" id="2.120.10.10">
    <property type="match status" value="1"/>
</dbReference>
<evidence type="ECO:0000259" key="1">
    <source>
        <dbReference type="Pfam" id="PF13088"/>
    </source>
</evidence>
<gene>
    <name evidence="2" type="ORF">DLM86_04145</name>
</gene>
<reference evidence="2 3" key="1">
    <citation type="submission" date="2018-05" db="EMBL/GenBank/DDBJ databases">
        <title>Paenibacillus flagellatus sp. nov., isolated from selenium mineral soil.</title>
        <authorList>
            <person name="Dai X."/>
        </authorList>
    </citation>
    <scope>NUCLEOTIDE SEQUENCE [LARGE SCALE GENOMIC DNA]</scope>
    <source>
        <strain evidence="2 3">DXL2</strain>
    </source>
</reference>
<evidence type="ECO:0000313" key="2">
    <source>
        <dbReference type="EMBL" id="PYI56187.1"/>
    </source>
</evidence>
<dbReference type="PANTHER" id="PTHR43752:SF2">
    <property type="entry name" value="BNR_ASP-BOX REPEAT FAMILY PROTEIN"/>
    <property type="match status" value="1"/>
</dbReference>
<dbReference type="OrthoDB" id="2573915at2"/>
<feature type="domain" description="Sialidase" evidence="1">
    <location>
        <begin position="109"/>
        <end position="311"/>
    </location>
</feature>
<name>A0A2V5KVN8_9BACL</name>
<dbReference type="EMBL" id="QJVJ01000002">
    <property type="protein sequence ID" value="PYI56187.1"/>
    <property type="molecule type" value="Genomic_DNA"/>
</dbReference>
<comment type="caution">
    <text evidence="2">The sequence shown here is derived from an EMBL/GenBank/DDBJ whole genome shotgun (WGS) entry which is preliminary data.</text>
</comment>
<keyword evidence="3" id="KW-1185">Reference proteome</keyword>
<dbReference type="Pfam" id="PF13088">
    <property type="entry name" value="BNR_2"/>
    <property type="match status" value="1"/>
</dbReference>
<dbReference type="CDD" id="cd15482">
    <property type="entry name" value="Sialidase_non-viral"/>
    <property type="match status" value="1"/>
</dbReference>
<sequence>MERLIAIDNVCAWPNLTMMPDGSIAAVVFNKPYHGFGEGHPECWISRDGGYGWERAGAPVRNDPGCNRMNVAAGLAGDGALTVISSGWRLKQVPGEERPTFDQVLDPVVCRSSDGGASWQVGGTVEKPEGATGIVPFGDIVRLEDGVFGVSMYTCGEKGVTGESKFSSYFLRSYDGGRSWVEPVPIGELSSEAPNNNETTVLSIDGRRLLAAARTTGDLHVELYASDDGGRSWTGKGPVTLPLQHPANFLRLRDGRILLSFGIRCRGYFGVGARISKDDGESWGAPIFLVDYEAVADGGYPSSVELDDGTIVTAYYSHKVPHHHRYHMGVVRWKAD</sequence>
<organism evidence="2 3">
    <name type="scientific">Paenibacillus flagellatus</name>
    <dbReference type="NCBI Taxonomy" id="2211139"/>
    <lineage>
        <taxon>Bacteria</taxon>
        <taxon>Bacillati</taxon>
        <taxon>Bacillota</taxon>
        <taxon>Bacilli</taxon>
        <taxon>Bacillales</taxon>
        <taxon>Paenibacillaceae</taxon>
        <taxon>Paenibacillus</taxon>
    </lineage>
</organism>
<proteinExistence type="predicted"/>
<dbReference type="InterPro" id="IPR011040">
    <property type="entry name" value="Sialidase"/>
</dbReference>
<dbReference type="Proteomes" id="UP000247476">
    <property type="component" value="Unassembled WGS sequence"/>
</dbReference>
<dbReference type="InterPro" id="IPR036278">
    <property type="entry name" value="Sialidase_sf"/>
</dbReference>
<dbReference type="AlphaFoldDB" id="A0A2V5KVN8"/>
<dbReference type="SUPFAM" id="SSF50939">
    <property type="entry name" value="Sialidases"/>
    <property type="match status" value="1"/>
</dbReference>
<protein>
    <recommendedName>
        <fullName evidence="1">Sialidase domain-containing protein</fullName>
    </recommendedName>
</protein>
<dbReference type="PANTHER" id="PTHR43752">
    <property type="entry name" value="BNR/ASP-BOX REPEAT FAMILY PROTEIN"/>
    <property type="match status" value="1"/>
</dbReference>
<accession>A0A2V5KVN8</accession>
<dbReference type="RefSeq" id="WP_110838716.1">
    <property type="nucleotide sequence ID" value="NZ_QJVJ01000002.1"/>
</dbReference>
<evidence type="ECO:0000313" key="3">
    <source>
        <dbReference type="Proteomes" id="UP000247476"/>
    </source>
</evidence>